<dbReference type="AlphaFoldDB" id="A0A8J9V7E0"/>
<dbReference type="OrthoDB" id="409956at2759"/>
<dbReference type="Proteomes" id="UP000838878">
    <property type="component" value="Chromosome 1"/>
</dbReference>
<accession>A0A8J9V7E0</accession>
<dbReference type="Gene3D" id="3.90.70.80">
    <property type="match status" value="1"/>
</dbReference>
<evidence type="ECO:0000313" key="1">
    <source>
        <dbReference type="EMBL" id="CAH0714115.1"/>
    </source>
</evidence>
<name>A0A8J9V7E0_9NEOP</name>
<proteinExistence type="predicted"/>
<protein>
    <submittedName>
        <fullName evidence="1">Uncharacterized protein</fullName>
    </submittedName>
</protein>
<evidence type="ECO:0000313" key="2">
    <source>
        <dbReference type="Proteomes" id="UP000838878"/>
    </source>
</evidence>
<gene>
    <name evidence="1" type="ORF">BINO364_LOCUS1196</name>
</gene>
<dbReference type="EMBL" id="OV170221">
    <property type="protein sequence ID" value="CAH0714115.1"/>
    <property type="molecule type" value="Genomic_DNA"/>
</dbReference>
<reference evidence="1" key="1">
    <citation type="submission" date="2021-12" db="EMBL/GenBank/DDBJ databases">
        <authorList>
            <person name="Martin H S."/>
        </authorList>
    </citation>
    <scope>NUCLEOTIDE SEQUENCE</scope>
</reference>
<keyword evidence="2" id="KW-1185">Reference proteome</keyword>
<feature type="non-terminal residue" evidence="1">
    <location>
        <position position="221"/>
    </location>
</feature>
<sequence length="221" mass="25485">MNVAMESEILYIKDYPCPHQVVSIPGDGSSLFHSLSFSIYGNIESSYDISCAIVEHVVAHWNEMQQYNNQTLTNKIQDRSEAGRRQRSSMVLFIDLCALDENVIVQLTTMYENFVNKIAVRYYALTEQGKPIQILIYINNLNRIFLTYERFQEICINYQLQSISNLKDIDASLEKSDVEKIKKYGKQQNISSIVMKSEESREILEDALIDKHKAALKSLKL</sequence>
<organism evidence="1 2">
    <name type="scientific">Brenthis ino</name>
    <name type="common">lesser marbled fritillary</name>
    <dbReference type="NCBI Taxonomy" id="405034"/>
    <lineage>
        <taxon>Eukaryota</taxon>
        <taxon>Metazoa</taxon>
        <taxon>Ecdysozoa</taxon>
        <taxon>Arthropoda</taxon>
        <taxon>Hexapoda</taxon>
        <taxon>Insecta</taxon>
        <taxon>Pterygota</taxon>
        <taxon>Neoptera</taxon>
        <taxon>Endopterygota</taxon>
        <taxon>Lepidoptera</taxon>
        <taxon>Glossata</taxon>
        <taxon>Ditrysia</taxon>
        <taxon>Papilionoidea</taxon>
        <taxon>Nymphalidae</taxon>
        <taxon>Heliconiinae</taxon>
        <taxon>Argynnini</taxon>
        <taxon>Brenthis</taxon>
    </lineage>
</organism>